<evidence type="ECO:0000256" key="2">
    <source>
        <dbReference type="SAM" id="MobiDB-lite"/>
    </source>
</evidence>
<comment type="similarity">
    <text evidence="1">Belongs to the fasciclin-like AGP family.</text>
</comment>
<feature type="compositionally biased region" description="Polar residues" evidence="2">
    <location>
        <begin position="254"/>
        <end position="269"/>
    </location>
</feature>
<keyword evidence="6" id="KW-1185">Reference proteome</keyword>
<feature type="domain" description="FAS1" evidence="4">
    <location>
        <begin position="18"/>
        <end position="165"/>
    </location>
</feature>
<dbReference type="PROSITE" id="PS50213">
    <property type="entry name" value="FAS1"/>
    <property type="match status" value="1"/>
</dbReference>
<dbReference type="InterPro" id="IPR000782">
    <property type="entry name" value="FAS1_domain"/>
</dbReference>
<dbReference type="AlphaFoldDB" id="A0AAN9E671"/>
<keyword evidence="3" id="KW-0732">Signal</keyword>
<feature type="compositionally biased region" description="Low complexity" evidence="2">
    <location>
        <begin position="320"/>
        <end position="334"/>
    </location>
</feature>
<dbReference type="Gene3D" id="2.30.180.10">
    <property type="entry name" value="FAS1 domain"/>
    <property type="match status" value="1"/>
</dbReference>
<protein>
    <recommendedName>
        <fullName evidence="4">FAS1 domain-containing protein</fullName>
    </recommendedName>
</protein>
<dbReference type="EMBL" id="JAYWIO010000008">
    <property type="protein sequence ID" value="KAK7246816.1"/>
    <property type="molecule type" value="Genomic_DNA"/>
</dbReference>
<proteinExistence type="inferred from homology"/>
<feature type="region of interest" description="Disordered" evidence="2">
    <location>
        <begin position="300"/>
        <end position="345"/>
    </location>
</feature>
<dbReference type="InterPro" id="IPR052806">
    <property type="entry name" value="Fasciclin-like_AGP"/>
</dbReference>
<accession>A0AAN9E671</accession>
<dbReference type="InterPro" id="IPR036378">
    <property type="entry name" value="FAS1_dom_sf"/>
</dbReference>
<dbReference type="Pfam" id="PF02469">
    <property type="entry name" value="Fasciclin"/>
    <property type="match status" value="1"/>
</dbReference>
<reference evidence="5 6" key="1">
    <citation type="submission" date="2024-01" db="EMBL/GenBank/DDBJ databases">
        <title>The genomes of 5 underutilized Papilionoideae crops provide insights into root nodulation and disease resistanc.</title>
        <authorList>
            <person name="Yuan L."/>
        </authorList>
    </citation>
    <scope>NUCLEOTIDE SEQUENCE [LARGE SCALE GENOMIC DNA]</scope>
    <source>
        <strain evidence="5">ZHUSHIDOU_FW_LH</strain>
        <tissue evidence="5">Leaf</tissue>
    </source>
</reference>
<dbReference type="SUPFAM" id="SSF82153">
    <property type="entry name" value="FAS1 domain"/>
    <property type="match status" value="1"/>
</dbReference>
<dbReference type="PANTHER" id="PTHR33985:SF15">
    <property type="entry name" value="FASCICLIN-LIKE ARABINOGALACTAN PROTEIN 19"/>
    <property type="match status" value="1"/>
</dbReference>
<feature type="region of interest" description="Disordered" evidence="2">
    <location>
        <begin position="244"/>
        <end position="272"/>
    </location>
</feature>
<evidence type="ECO:0000259" key="4">
    <source>
        <dbReference type="PROSITE" id="PS50213"/>
    </source>
</evidence>
<evidence type="ECO:0000256" key="1">
    <source>
        <dbReference type="ARBA" id="ARBA00007843"/>
    </source>
</evidence>
<dbReference type="FunFam" id="2.30.180.10:FF:000046">
    <property type="entry name" value="Fasciclin-like arabinogalactan family protein"/>
    <property type="match status" value="1"/>
</dbReference>
<dbReference type="PANTHER" id="PTHR33985">
    <property type="entry name" value="OS02G0491300 PROTEIN-RELATED"/>
    <property type="match status" value="1"/>
</dbReference>
<sequence>MASSISYVAFIFILLLFNCVPVSSLISTTEFDSMLDTLRVRGYNLFCNAIVTSDLQFDLQQDSNTNTSTFTFFAPTDSSLFALDMTQTASSYTDTLRFHVIPRRLTLPQLRILRDGYTLPTLLPSRRVSLTRRAGGVIAVGGVAVVYPGLFYGRGVAVHGLAGILSVRSNAVSGGEGSSGSTSPSPAPVIPPIRSPDRLFFSPRYSPYSSPVLAPVPHVVSFNVTRRRGSPPVAAPVPAPTAVTLNGPIHAPAPTTTSSRKPVASSPSPGNVIVHAPAPITVPRKPPVTAPSPGYGIVNAPSPLNSSVHSPEPEPYRKINPPANSPAVSSPRVPDSTISLPPAGYSETPVPAAVVPHTPKSFGESNLRKKLEALESTRKCVMSSENNILHMQCYAAEQSM</sequence>
<evidence type="ECO:0000256" key="3">
    <source>
        <dbReference type="SAM" id="SignalP"/>
    </source>
</evidence>
<name>A0AAN9E671_CROPI</name>
<dbReference type="Proteomes" id="UP001372338">
    <property type="component" value="Unassembled WGS sequence"/>
</dbReference>
<comment type="caution">
    <text evidence="5">The sequence shown here is derived from an EMBL/GenBank/DDBJ whole genome shotgun (WGS) entry which is preliminary data.</text>
</comment>
<organism evidence="5 6">
    <name type="scientific">Crotalaria pallida</name>
    <name type="common">Smooth rattlebox</name>
    <name type="synonym">Crotalaria striata</name>
    <dbReference type="NCBI Taxonomy" id="3830"/>
    <lineage>
        <taxon>Eukaryota</taxon>
        <taxon>Viridiplantae</taxon>
        <taxon>Streptophyta</taxon>
        <taxon>Embryophyta</taxon>
        <taxon>Tracheophyta</taxon>
        <taxon>Spermatophyta</taxon>
        <taxon>Magnoliopsida</taxon>
        <taxon>eudicotyledons</taxon>
        <taxon>Gunneridae</taxon>
        <taxon>Pentapetalae</taxon>
        <taxon>rosids</taxon>
        <taxon>fabids</taxon>
        <taxon>Fabales</taxon>
        <taxon>Fabaceae</taxon>
        <taxon>Papilionoideae</taxon>
        <taxon>50 kb inversion clade</taxon>
        <taxon>genistoids sensu lato</taxon>
        <taxon>core genistoids</taxon>
        <taxon>Crotalarieae</taxon>
        <taxon>Crotalaria</taxon>
    </lineage>
</organism>
<evidence type="ECO:0000313" key="5">
    <source>
        <dbReference type="EMBL" id="KAK7246816.1"/>
    </source>
</evidence>
<evidence type="ECO:0000313" key="6">
    <source>
        <dbReference type="Proteomes" id="UP001372338"/>
    </source>
</evidence>
<dbReference type="SMART" id="SM00554">
    <property type="entry name" value="FAS1"/>
    <property type="match status" value="1"/>
</dbReference>
<feature type="chain" id="PRO_5042966028" description="FAS1 domain-containing protein" evidence="3">
    <location>
        <begin position="25"/>
        <end position="400"/>
    </location>
</feature>
<feature type="signal peptide" evidence="3">
    <location>
        <begin position="1"/>
        <end position="24"/>
    </location>
</feature>
<gene>
    <name evidence="5" type="ORF">RIF29_41686</name>
</gene>